<feature type="coiled-coil region" evidence="2">
    <location>
        <begin position="1405"/>
        <end position="1435"/>
    </location>
</feature>
<dbReference type="Gene3D" id="1.10.443.10">
    <property type="entry name" value="Intergrase catalytic core"/>
    <property type="match status" value="1"/>
</dbReference>
<dbReference type="InterPro" id="IPR013762">
    <property type="entry name" value="Integrase-like_cat_sf"/>
</dbReference>
<keyword evidence="4" id="KW-1185">Reference proteome</keyword>
<dbReference type="Pfam" id="PF14882">
    <property type="entry name" value="INT_rpt"/>
    <property type="match status" value="11"/>
</dbReference>
<comment type="caution">
    <text evidence="3">The sequence shown here is derived from an EMBL/GenBank/DDBJ whole genome shotgun (WGS) entry which is preliminary data.</text>
</comment>
<dbReference type="RefSeq" id="WP_024599666.1">
    <property type="nucleotide sequence ID" value="NZ_CAMAPB010000073.1"/>
</dbReference>
<organism evidence="3 4">
    <name type="scientific">Pseudoalteromonas haloplanktis</name>
    <name type="common">Alteromonas haloplanktis</name>
    <dbReference type="NCBI Taxonomy" id="228"/>
    <lineage>
        <taxon>Bacteria</taxon>
        <taxon>Pseudomonadati</taxon>
        <taxon>Pseudomonadota</taxon>
        <taxon>Gammaproteobacteria</taxon>
        <taxon>Alteromonadales</taxon>
        <taxon>Pseudoalteromonadaceae</taxon>
        <taxon>Pseudoalteromonas</taxon>
    </lineage>
</organism>
<name>A0A9W4R408_PSEHA</name>
<proteinExistence type="predicted"/>
<evidence type="ECO:0000313" key="3">
    <source>
        <dbReference type="EMBL" id="CAH9065409.1"/>
    </source>
</evidence>
<dbReference type="GO" id="GO:0015074">
    <property type="term" value="P:DNA integration"/>
    <property type="evidence" value="ECO:0007669"/>
    <property type="project" value="InterPro"/>
</dbReference>
<dbReference type="InterPro" id="IPR011010">
    <property type="entry name" value="DNA_brk_join_enz"/>
</dbReference>
<dbReference type="SUPFAM" id="SSF56349">
    <property type="entry name" value="DNA breaking-rejoining enzymes"/>
    <property type="match status" value="1"/>
</dbReference>
<evidence type="ECO:0000313" key="4">
    <source>
        <dbReference type="Proteomes" id="UP001152447"/>
    </source>
</evidence>
<dbReference type="InterPro" id="IPR028229">
    <property type="entry name" value="Integrase_rpt"/>
</dbReference>
<evidence type="ECO:0008006" key="5">
    <source>
        <dbReference type="Google" id="ProtNLM"/>
    </source>
</evidence>
<dbReference type="GO" id="GO:0003677">
    <property type="term" value="F:DNA binding"/>
    <property type="evidence" value="ECO:0007669"/>
    <property type="project" value="InterPro"/>
</dbReference>
<keyword evidence="1" id="KW-0233">DNA recombination</keyword>
<evidence type="ECO:0000256" key="2">
    <source>
        <dbReference type="SAM" id="Coils"/>
    </source>
</evidence>
<sequence>MKKYFYPEYALAKKHAQLLGVKTSKEYKLRYKEDPLLFNTPNKIYKNEWEGWESFLGTKKEFYATLSDAKKAIQALGVTTRREYKRQYKSDPLLISAPNIYYEDDWKGWRDFFDTNQNFYSSIDLAEKAVSVLGITTSTQYMAQYKQDPQLPSVPGITYSSEWKGWKSFLGKEKEVYTSYSLAQKAVIDLGIKTQKAYISCRRNDPLLPFSPDKVFFKEWEGWQHFLNTFDESYFDLSSAKKAVISLGIQSSSEYVKRYKEDPRLPAKPTRKYKDEWPGWFSFLGKDIKFYESYELAQKAALKLGITSVTEYRENYHNDPMLPSMPNKKYAKSWRGWPHFLNKTYKFYTSYADAKSATQALGIKSSVEYKKRFKEDFQLPSQPDNVYEEDWINWGDFLGKKLIQFYLTYEEAKVAVKKLGATTLVQYKQKRLDDPKLPSCPDQVYLKDWLGWKIFLNTPKKEKYLTLIEAMQATQAMNITSLKEYKSKYHLDPNLPAKPDGKYCKEWINWHTFLGKSPKFHSYDEAQQSAIKLGIKTAAEYRENYKKDLKLPSVPRQIYTHRWESWQDFLKVASKFYPTYTEAHNAAKALKVSSLLEYKARYKEDPRLAVKPFALYADDWINWIEFLGLKKKSFKSYEDAKKIIQTLNIISFADYKNCPLADLYLPKNPDSYYSASWTNWKDFVLPEIVDNLEILKKACKILNISNSKQYREVQKKYKQLPSKPDKKFEDWVDWYDLLNIPRPYSYEELRLIVLKYKCKTLKDYKDMRTKLHDPRIPSSPEETYKTCGWTNAYNFLGTNRPYQIKYFDPKWKFWADFIVEFLKSAKAGDTKVKDLCEFVREYIEPNNYEVSPLEFLIREKTNIQPMLDLFEEESVLRKKKWLFSVNEFLNWTIVNFLTVEDPETGEISRIKGARNPFARINFDDEIAPVLLNETNKLALPYQFVKSAREWIFPPNEIQNKTNYSDLKHLHRTSADWIQINDLSLIDTTDPDCIIRQEGDKTFLWLPIYWTYTYALMQLPARGRQIVYCDSGEADAEVPDIKNGSIIWKPNRNKLTGLTKQQGMINKTKDNDFGVHYTSNKTHFSGEGYTIAFMPIELAYWLIKLRKWQEKYNPISKPTKWFDCRRTNLNEVQRKQKGINCFLFRGYQNEEPGLFGSRLASRLAAALFFASKDQLTSATYAGKSFKECHLQLEQQEGIALSLFKSEYTPHSMRVSLINAYVYEFGMPLEVIMKLVGHSSVVMSIYYLKSDKTGANIREKLKLGEKQALSNGSDTLKSFIESQRIEECKKQLLGNNPEFLQTLNNSRPASSYLFKDFGICPVGGAFCREGGDAVATKANIYHPVNAGYLGEQNCIQCRFFVTGPAFMMGLSALFNEVSLAVNTQSYRFTSLEEELNNAASRVDVISHELYKQKNQQLEDEKQQLQALRRKLNSEIETRAKKLDLYMADMNSLHKHLTNCQKVINNDKQQGDSKLQLIVPNEFEISFELDDVSSFQQLSEVCENAELYHSCSDELAVTRRSQALDRMLLNNGMNPQFIFLTEKQQLAVGNQMTQLMLSRLQSWEKLDKLINGTLALNDFLEKERLTLMDIKSLFASSTPLKQVD</sequence>
<keyword evidence="2" id="KW-0175">Coiled coil</keyword>
<dbReference type="InterPro" id="IPR024965">
    <property type="entry name" value="Putative_integrase"/>
</dbReference>
<dbReference type="GO" id="GO:0006310">
    <property type="term" value="P:DNA recombination"/>
    <property type="evidence" value="ECO:0007669"/>
    <property type="project" value="UniProtKB-KW"/>
</dbReference>
<protein>
    <recommendedName>
        <fullName evidence="5">Integrase</fullName>
    </recommendedName>
</protein>
<accession>A0A9W4R408</accession>
<reference evidence="3" key="1">
    <citation type="submission" date="2022-07" db="EMBL/GenBank/DDBJ databases">
        <authorList>
            <person name="Criscuolo A."/>
        </authorList>
    </citation>
    <scope>NUCLEOTIDE SEQUENCE</scope>
    <source>
        <strain evidence="3">CIP103197</strain>
    </source>
</reference>
<gene>
    <name evidence="3" type="ORF">PSEHALCIP103_03373</name>
</gene>
<dbReference type="Pfam" id="PF13009">
    <property type="entry name" value="Integrase_2"/>
    <property type="match status" value="1"/>
</dbReference>
<evidence type="ECO:0000256" key="1">
    <source>
        <dbReference type="ARBA" id="ARBA00023172"/>
    </source>
</evidence>
<dbReference type="Proteomes" id="UP001152447">
    <property type="component" value="Unassembled WGS sequence"/>
</dbReference>
<dbReference type="EMBL" id="CAMAPB010000073">
    <property type="protein sequence ID" value="CAH9065409.1"/>
    <property type="molecule type" value="Genomic_DNA"/>
</dbReference>